<organism evidence="1">
    <name type="scientific">Lepeophtheirus salmonis</name>
    <name type="common">Salmon louse</name>
    <name type="synonym">Caligus salmonis</name>
    <dbReference type="NCBI Taxonomy" id="72036"/>
    <lineage>
        <taxon>Eukaryota</taxon>
        <taxon>Metazoa</taxon>
        <taxon>Ecdysozoa</taxon>
        <taxon>Arthropoda</taxon>
        <taxon>Crustacea</taxon>
        <taxon>Multicrustacea</taxon>
        <taxon>Hexanauplia</taxon>
        <taxon>Copepoda</taxon>
        <taxon>Siphonostomatoida</taxon>
        <taxon>Caligidae</taxon>
        <taxon>Lepeophtheirus</taxon>
    </lineage>
</organism>
<evidence type="ECO:0000313" key="1">
    <source>
        <dbReference type="EMBL" id="CDW41780.1"/>
    </source>
</evidence>
<dbReference type="EMBL" id="HACA01024419">
    <property type="protein sequence ID" value="CDW41780.1"/>
    <property type="molecule type" value="Transcribed_RNA"/>
</dbReference>
<protein>
    <submittedName>
        <fullName evidence="1">Uncharacterized protein</fullName>
    </submittedName>
</protein>
<proteinExistence type="predicted"/>
<name>A0A0K2UUL6_LEPSM</name>
<accession>A0A0K2UUL6</accession>
<reference evidence="1" key="1">
    <citation type="submission" date="2014-05" db="EMBL/GenBank/DDBJ databases">
        <authorList>
            <person name="Chronopoulou M."/>
        </authorList>
    </citation>
    <scope>NUCLEOTIDE SEQUENCE</scope>
    <source>
        <tissue evidence="1">Whole organism</tissue>
    </source>
</reference>
<sequence>MENDKSKGQVFCMSL</sequence>